<feature type="transmembrane region" description="Helical" evidence="1">
    <location>
        <begin position="110"/>
        <end position="132"/>
    </location>
</feature>
<accession>A0ABR3X7D7</accession>
<organism evidence="2 3">
    <name type="scientific">Phialemonium thermophilum</name>
    <dbReference type="NCBI Taxonomy" id="223376"/>
    <lineage>
        <taxon>Eukaryota</taxon>
        <taxon>Fungi</taxon>
        <taxon>Dikarya</taxon>
        <taxon>Ascomycota</taxon>
        <taxon>Pezizomycotina</taxon>
        <taxon>Sordariomycetes</taxon>
        <taxon>Sordariomycetidae</taxon>
        <taxon>Cephalothecales</taxon>
        <taxon>Cephalothecaceae</taxon>
        <taxon>Phialemonium</taxon>
    </lineage>
</organism>
<keyword evidence="3" id="KW-1185">Reference proteome</keyword>
<evidence type="ECO:0000256" key="1">
    <source>
        <dbReference type="SAM" id="Phobius"/>
    </source>
</evidence>
<sequence>MSSLALFRPTPPYEDLRQLAEEHIRHDLPPEDRDTLRNASSRVSRHAAIGTLLGLGLGVYTAVRLRRVRAGVFNALRTAEKPSQVVFRDGRVEPIPDLTPFLQPTQWGDYAAYFFFGLGGLFLGGEFGLLTGTWSATRMITRDPARRERIENAYRKFRIDCLKREINRLESGHSLFP</sequence>
<evidence type="ECO:0000313" key="2">
    <source>
        <dbReference type="EMBL" id="KAL1871573.1"/>
    </source>
</evidence>
<keyword evidence="1" id="KW-0472">Membrane</keyword>
<reference evidence="2 3" key="1">
    <citation type="journal article" date="2024" name="Commun. Biol.">
        <title>Comparative genomic analysis of thermophilic fungi reveals convergent evolutionary adaptations and gene losses.</title>
        <authorList>
            <person name="Steindorff A.S."/>
            <person name="Aguilar-Pontes M.V."/>
            <person name="Robinson A.J."/>
            <person name="Andreopoulos B."/>
            <person name="LaButti K."/>
            <person name="Kuo A."/>
            <person name="Mondo S."/>
            <person name="Riley R."/>
            <person name="Otillar R."/>
            <person name="Haridas S."/>
            <person name="Lipzen A."/>
            <person name="Grimwood J."/>
            <person name="Schmutz J."/>
            <person name="Clum A."/>
            <person name="Reid I.D."/>
            <person name="Moisan M.C."/>
            <person name="Butler G."/>
            <person name="Nguyen T.T.M."/>
            <person name="Dewar K."/>
            <person name="Conant G."/>
            <person name="Drula E."/>
            <person name="Henrissat B."/>
            <person name="Hansel C."/>
            <person name="Singer S."/>
            <person name="Hutchinson M.I."/>
            <person name="de Vries R.P."/>
            <person name="Natvig D.O."/>
            <person name="Powell A.J."/>
            <person name="Tsang A."/>
            <person name="Grigoriev I.V."/>
        </authorList>
    </citation>
    <scope>NUCLEOTIDE SEQUENCE [LARGE SCALE GENOMIC DNA]</scope>
    <source>
        <strain evidence="2 3">ATCC 24622</strain>
    </source>
</reference>
<name>A0ABR3X7D7_9PEZI</name>
<feature type="transmembrane region" description="Helical" evidence="1">
    <location>
        <begin position="43"/>
        <end position="63"/>
    </location>
</feature>
<evidence type="ECO:0008006" key="4">
    <source>
        <dbReference type="Google" id="ProtNLM"/>
    </source>
</evidence>
<proteinExistence type="predicted"/>
<dbReference type="Proteomes" id="UP001586593">
    <property type="component" value="Unassembled WGS sequence"/>
</dbReference>
<dbReference type="EMBL" id="JAZHXJ010000154">
    <property type="protein sequence ID" value="KAL1871573.1"/>
    <property type="molecule type" value="Genomic_DNA"/>
</dbReference>
<keyword evidence="1" id="KW-0812">Transmembrane</keyword>
<comment type="caution">
    <text evidence="2">The sequence shown here is derived from an EMBL/GenBank/DDBJ whole genome shotgun (WGS) entry which is preliminary data.</text>
</comment>
<protein>
    <recommendedName>
        <fullName evidence="4">Transmembrane protein</fullName>
    </recommendedName>
</protein>
<evidence type="ECO:0000313" key="3">
    <source>
        <dbReference type="Proteomes" id="UP001586593"/>
    </source>
</evidence>
<keyword evidence="1" id="KW-1133">Transmembrane helix</keyword>
<gene>
    <name evidence="2" type="ORF">VTK73DRAFT_2037</name>
</gene>